<dbReference type="RefSeq" id="WP_253804424.1">
    <property type="nucleotide sequence ID" value="NZ_BAAAUB010000050.1"/>
</dbReference>
<accession>A0ABT1J9F1</accession>
<dbReference type="Proteomes" id="UP001206483">
    <property type="component" value="Unassembled WGS sequence"/>
</dbReference>
<evidence type="ECO:0000313" key="3">
    <source>
        <dbReference type="Proteomes" id="UP001206483"/>
    </source>
</evidence>
<evidence type="ECO:0000256" key="1">
    <source>
        <dbReference type="SAM" id="MobiDB-lite"/>
    </source>
</evidence>
<organism evidence="2 3">
    <name type="scientific">Kitasatospora paracochleata</name>
    <dbReference type="NCBI Taxonomy" id="58354"/>
    <lineage>
        <taxon>Bacteria</taxon>
        <taxon>Bacillati</taxon>
        <taxon>Actinomycetota</taxon>
        <taxon>Actinomycetes</taxon>
        <taxon>Kitasatosporales</taxon>
        <taxon>Streptomycetaceae</taxon>
        <taxon>Kitasatospora</taxon>
    </lineage>
</organism>
<keyword evidence="3" id="KW-1185">Reference proteome</keyword>
<dbReference type="EMBL" id="JAMZDX010000008">
    <property type="protein sequence ID" value="MCP2314077.1"/>
    <property type="molecule type" value="Genomic_DNA"/>
</dbReference>
<feature type="region of interest" description="Disordered" evidence="1">
    <location>
        <begin position="1"/>
        <end position="33"/>
    </location>
</feature>
<name>A0ABT1J9F1_9ACTN</name>
<sequence>MHGGQHRQALLGARGDGDLGDGVGERGGLNGEHGVRHAGQLRVLLDRQGRVGAYPLRAPLDVSVGIGANWEAAGH</sequence>
<gene>
    <name evidence="2" type="ORF">FHR36_007276</name>
</gene>
<evidence type="ECO:0000313" key="2">
    <source>
        <dbReference type="EMBL" id="MCP2314077.1"/>
    </source>
</evidence>
<comment type="caution">
    <text evidence="2">The sequence shown here is derived from an EMBL/GenBank/DDBJ whole genome shotgun (WGS) entry which is preliminary data.</text>
</comment>
<proteinExistence type="predicted"/>
<reference evidence="2 3" key="1">
    <citation type="submission" date="2022-06" db="EMBL/GenBank/DDBJ databases">
        <title>Sequencing the genomes of 1000 actinobacteria strains.</title>
        <authorList>
            <person name="Klenk H.-P."/>
        </authorList>
    </citation>
    <scope>NUCLEOTIDE SEQUENCE [LARGE SCALE GENOMIC DNA]</scope>
    <source>
        <strain evidence="2 3">DSM 41656</strain>
    </source>
</reference>
<feature type="compositionally biased region" description="Gly residues" evidence="1">
    <location>
        <begin position="20"/>
        <end position="31"/>
    </location>
</feature>
<protein>
    <submittedName>
        <fullName evidence="2">Uncharacterized protein</fullName>
    </submittedName>
</protein>